<reference evidence="1 2" key="1">
    <citation type="journal article" date="2014" name="PLoS ONE">
        <title>The first complete genome sequence of the class fimbriimonadia in the phylum armatimonadetes.</title>
        <authorList>
            <person name="Hu Z.Y."/>
            <person name="Wang Y.Z."/>
            <person name="Im W.T."/>
            <person name="Wang S.Y."/>
            <person name="Zhao G.P."/>
            <person name="Zheng H.J."/>
            <person name="Quan Z.X."/>
        </authorList>
    </citation>
    <scope>NUCLEOTIDE SEQUENCE [LARGE SCALE GENOMIC DNA]</scope>
    <source>
        <strain evidence="1">Gsoil 348</strain>
    </source>
</reference>
<organism evidence="1 2">
    <name type="scientific">Fimbriimonas ginsengisoli Gsoil 348</name>
    <dbReference type="NCBI Taxonomy" id="661478"/>
    <lineage>
        <taxon>Bacteria</taxon>
        <taxon>Bacillati</taxon>
        <taxon>Armatimonadota</taxon>
        <taxon>Fimbriimonadia</taxon>
        <taxon>Fimbriimonadales</taxon>
        <taxon>Fimbriimonadaceae</taxon>
        <taxon>Fimbriimonas</taxon>
    </lineage>
</organism>
<sequence>MADDRMEVNTELYGLALHLPSVPVRVAEAKPVEEAAMTVTFSSSEKPGAKSGMSWLEKMRLSLKTHA</sequence>
<evidence type="ECO:0000313" key="1">
    <source>
        <dbReference type="EMBL" id="AIE87927.1"/>
    </source>
</evidence>
<keyword evidence="2" id="KW-1185">Reference proteome</keyword>
<protein>
    <submittedName>
        <fullName evidence="1">Uncharacterized protein</fullName>
    </submittedName>
</protein>
<dbReference type="KEGG" id="fgi:OP10G_4559"/>
<evidence type="ECO:0000313" key="2">
    <source>
        <dbReference type="Proteomes" id="UP000027982"/>
    </source>
</evidence>
<proteinExistence type="predicted"/>
<dbReference type="EMBL" id="CP007139">
    <property type="protein sequence ID" value="AIE87927.1"/>
    <property type="molecule type" value="Genomic_DNA"/>
</dbReference>
<name>A0A068NX38_FIMGI</name>
<accession>A0A068NX38</accession>
<dbReference type="RefSeq" id="WP_025228198.1">
    <property type="nucleotide sequence ID" value="NZ_CP007139.1"/>
</dbReference>
<dbReference type="STRING" id="661478.OP10G_4559"/>
<dbReference type="HOGENOM" id="CLU_2806159_0_0_0"/>
<dbReference type="AlphaFoldDB" id="A0A068NX38"/>
<gene>
    <name evidence="1" type="ORF">OP10G_4559</name>
</gene>
<dbReference type="Proteomes" id="UP000027982">
    <property type="component" value="Chromosome"/>
</dbReference>